<dbReference type="InterPro" id="IPR002347">
    <property type="entry name" value="SDR_fam"/>
</dbReference>
<dbReference type="Pfam" id="PF13561">
    <property type="entry name" value="adh_short_C2"/>
    <property type="match status" value="1"/>
</dbReference>
<gene>
    <name evidence="2" type="ORF">VF724_19805</name>
</gene>
<sequence>MDLGFKGSVAVVTAASKGLGAAIAEELAREGANLVLCSRDQISISVLADRLSKQYGVKTLGLAADVSLVRDIDMLIDHTMSEFGRVDALLCNAGGPKGGSFLSMTDEDWEKAFQTNLMSTVRLIRGFYPHLKVTGGKIVTIASSSVKIPIPGLVLSNTFRAGVAGLMKTLASELGPSGILLNTVSPGRILTDRVVEIDEARAQREGKSLVQVQQEVIQEIPLGRYGQPKELAVFAAFLLSKQNTYVTGSTFFIDGGMVKAL</sequence>
<dbReference type="PANTHER" id="PTHR42879:SF6">
    <property type="entry name" value="NADPH-DEPENDENT REDUCTASE BACG"/>
    <property type="match status" value="1"/>
</dbReference>
<dbReference type="RefSeq" id="WP_371755993.1">
    <property type="nucleotide sequence ID" value="NZ_JAYJLD010000055.1"/>
</dbReference>
<dbReference type="PRINTS" id="PR00081">
    <property type="entry name" value="GDHRDH"/>
</dbReference>
<organism evidence="2 3">
    <name type="scientific">Ferviditalea candida</name>
    <dbReference type="NCBI Taxonomy" id="3108399"/>
    <lineage>
        <taxon>Bacteria</taxon>
        <taxon>Bacillati</taxon>
        <taxon>Bacillota</taxon>
        <taxon>Bacilli</taxon>
        <taxon>Bacillales</taxon>
        <taxon>Paenibacillaceae</taxon>
        <taxon>Ferviditalea</taxon>
    </lineage>
</organism>
<comment type="caution">
    <text evidence="2">The sequence shown here is derived from an EMBL/GenBank/DDBJ whole genome shotgun (WGS) entry which is preliminary data.</text>
</comment>
<dbReference type="Proteomes" id="UP001310386">
    <property type="component" value="Unassembled WGS sequence"/>
</dbReference>
<dbReference type="CDD" id="cd05344">
    <property type="entry name" value="BKR_like_SDR_like"/>
    <property type="match status" value="1"/>
</dbReference>
<evidence type="ECO:0000256" key="1">
    <source>
        <dbReference type="ARBA" id="ARBA00006484"/>
    </source>
</evidence>
<name>A0ABU5ZN12_9BACL</name>
<keyword evidence="3" id="KW-1185">Reference proteome</keyword>
<dbReference type="InterPro" id="IPR050259">
    <property type="entry name" value="SDR"/>
</dbReference>
<dbReference type="Gene3D" id="3.40.50.720">
    <property type="entry name" value="NAD(P)-binding Rossmann-like Domain"/>
    <property type="match status" value="1"/>
</dbReference>
<protein>
    <submittedName>
        <fullName evidence="2">SDR family oxidoreductase</fullName>
    </submittedName>
</protein>
<proteinExistence type="inferred from homology"/>
<accession>A0ABU5ZN12</accession>
<evidence type="ECO:0000313" key="3">
    <source>
        <dbReference type="Proteomes" id="UP001310386"/>
    </source>
</evidence>
<comment type="similarity">
    <text evidence="1">Belongs to the short-chain dehydrogenases/reductases (SDR) family.</text>
</comment>
<reference evidence="2" key="1">
    <citation type="submission" date="2023-12" db="EMBL/GenBank/DDBJ databases">
        <title>Fervidustalea candida gen. nov., sp. nov., a novel member of the family Paenibacillaceae isolated from a geothermal area.</title>
        <authorList>
            <person name="Li W.-J."/>
            <person name="Jiao J.-Y."/>
            <person name="Chen Y."/>
        </authorList>
    </citation>
    <scope>NUCLEOTIDE SEQUENCE</scope>
    <source>
        <strain evidence="2">SYSU GA230002</strain>
    </source>
</reference>
<dbReference type="SUPFAM" id="SSF51735">
    <property type="entry name" value="NAD(P)-binding Rossmann-fold domains"/>
    <property type="match status" value="1"/>
</dbReference>
<dbReference type="PANTHER" id="PTHR42879">
    <property type="entry name" value="3-OXOACYL-(ACYL-CARRIER-PROTEIN) REDUCTASE"/>
    <property type="match status" value="1"/>
</dbReference>
<dbReference type="EMBL" id="JAYJLD010000055">
    <property type="protein sequence ID" value="MEB3103865.1"/>
    <property type="molecule type" value="Genomic_DNA"/>
</dbReference>
<dbReference type="InterPro" id="IPR036291">
    <property type="entry name" value="NAD(P)-bd_dom_sf"/>
</dbReference>
<evidence type="ECO:0000313" key="2">
    <source>
        <dbReference type="EMBL" id="MEB3103865.1"/>
    </source>
</evidence>